<evidence type="ECO:0000256" key="2">
    <source>
        <dbReference type="SAM" id="SignalP"/>
    </source>
</evidence>
<proteinExistence type="predicted"/>
<gene>
    <name evidence="3" type="ORF">R3P38DRAFT_2815842</name>
</gene>
<feature type="region of interest" description="Disordered" evidence="1">
    <location>
        <begin position="131"/>
        <end position="150"/>
    </location>
</feature>
<keyword evidence="2" id="KW-0732">Signal</keyword>
<accession>A0AAV9Z095</accession>
<keyword evidence="4" id="KW-1185">Reference proteome</keyword>
<feature type="signal peptide" evidence="2">
    <location>
        <begin position="1"/>
        <end position="18"/>
    </location>
</feature>
<reference evidence="3 4" key="1">
    <citation type="journal article" date="2024" name="J Genomics">
        <title>Draft genome sequencing and assembly of Favolaschia claudopus CIRM-BRFM 2984 isolated from oak limbs.</title>
        <authorList>
            <person name="Navarro D."/>
            <person name="Drula E."/>
            <person name="Chaduli D."/>
            <person name="Cazenave R."/>
            <person name="Ahrendt S."/>
            <person name="Wang J."/>
            <person name="Lipzen A."/>
            <person name="Daum C."/>
            <person name="Barry K."/>
            <person name="Grigoriev I.V."/>
            <person name="Favel A."/>
            <person name="Rosso M.N."/>
            <person name="Martin F."/>
        </authorList>
    </citation>
    <scope>NUCLEOTIDE SEQUENCE [LARGE SCALE GENOMIC DNA]</scope>
    <source>
        <strain evidence="3 4">CIRM-BRFM 2984</strain>
    </source>
</reference>
<name>A0AAV9Z095_9AGAR</name>
<organism evidence="3 4">
    <name type="scientific">Favolaschia claudopus</name>
    <dbReference type="NCBI Taxonomy" id="2862362"/>
    <lineage>
        <taxon>Eukaryota</taxon>
        <taxon>Fungi</taxon>
        <taxon>Dikarya</taxon>
        <taxon>Basidiomycota</taxon>
        <taxon>Agaricomycotina</taxon>
        <taxon>Agaricomycetes</taxon>
        <taxon>Agaricomycetidae</taxon>
        <taxon>Agaricales</taxon>
        <taxon>Marasmiineae</taxon>
        <taxon>Mycenaceae</taxon>
        <taxon>Favolaschia</taxon>
    </lineage>
</organism>
<evidence type="ECO:0000256" key="1">
    <source>
        <dbReference type="SAM" id="MobiDB-lite"/>
    </source>
</evidence>
<dbReference type="EMBL" id="JAWWNJ010000258">
    <property type="protein sequence ID" value="KAK6966722.1"/>
    <property type="molecule type" value="Genomic_DNA"/>
</dbReference>
<evidence type="ECO:0000313" key="3">
    <source>
        <dbReference type="EMBL" id="KAK6966722.1"/>
    </source>
</evidence>
<sequence>MLLLQLLMTPLPLRRVGPSHSPEVIPETPFTWDCWPDGDLRFSLTAEQFHATQDLGTNWVMETTRTKGKQPCQELAERTGNAATLFGSGGSQKLSAIANWKKNAWNAARRVACIADFNPRFQVRTADTSPIAPVVNDSESDHSNDANNNANEANTAHFVVARGSYIEPTRIFAREFLLFLSMR</sequence>
<evidence type="ECO:0000313" key="4">
    <source>
        <dbReference type="Proteomes" id="UP001362999"/>
    </source>
</evidence>
<feature type="chain" id="PRO_5043877841" evidence="2">
    <location>
        <begin position="19"/>
        <end position="183"/>
    </location>
</feature>
<comment type="caution">
    <text evidence="3">The sequence shown here is derived from an EMBL/GenBank/DDBJ whole genome shotgun (WGS) entry which is preliminary data.</text>
</comment>
<dbReference type="AlphaFoldDB" id="A0AAV9Z095"/>
<dbReference type="Proteomes" id="UP001362999">
    <property type="component" value="Unassembled WGS sequence"/>
</dbReference>
<protein>
    <submittedName>
        <fullName evidence="3">Uncharacterized protein</fullName>
    </submittedName>
</protein>